<evidence type="ECO:0000256" key="3">
    <source>
        <dbReference type="ARBA" id="ARBA00022801"/>
    </source>
</evidence>
<evidence type="ECO:0000256" key="5">
    <source>
        <dbReference type="ARBA" id="ARBA00023136"/>
    </source>
</evidence>
<reference evidence="10" key="2">
    <citation type="submission" date="2008-08" db="EMBL/GenBank/DDBJ databases">
        <authorList>
            <consortium name="Diatom Consortium"/>
            <person name="Grigoriev I."/>
            <person name="Grimwood J."/>
            <person name="Kuo A."/>
            <person name="Otillar R.P."/>
            <person name="Salamov A."/>
            <person name="Detter J.C."/>
            <person name="Lindquist E."/>
            <person name="Shapiro H."/>
            <person name="Lucas S."/>
            <person name="Glavina del Rio T."/>
            <person name="Pitluck S."/>
            <person name="Rokhsar D."/>
            <person name="Bowler C."/>
        </authorList>
    </citation>
    <scope>GENOME REANNOTATION</scope>
    <source>
        <strain evidence="10">CCAP 1055/1</strain>
    </source>
</reference>
<feature type="active site" evidence="7">
    <location>
        <position position="155"/>
    </location>
</feature>
<dbReference type="InterPro" id="IPR000223">
    <property type="entry name" value="Pept_S26A_signal_pept_1"/>
</dbReference>
<dbReference type="GO" id="GO:0006465">
    <property type="term" value="P:signal peptide processing"/>
    <property type="evidence" value="ECO:0007669"/>
    <property type="project" value="InterPro"/>
</dbReference>
<gene>
    <name evidence="9" type="ORF">PHATR_36969</name>
</gene>
<dbReference type="InParanoid" id="B5Y462"/>
<keyword evidence="3" id="KW-0378">Hydrolase</keyword>
<evidence type="ECO:0000256" key="6">
    <source>
        <dbReference type="ARBA" id="ARBA00038445"/>
    </source>
</evidence>
<evidence type="ECO:0000259" key="8">
    <source>
        <dbReference type="Pfam" id="PF10502"/>
    </source>
</evidence>
<name>B5Y462_PHATC</name>
<keyword evidence="5" id="KW-0472">Membrane</keyword>
<dbReference type="eggNOG" id="KOG0171">
    <property type="taxonomic scope" value="Eukaryota"/>
</dbReference>
<keyword evidence="2" id="KW-0999">Mitochondrion inner membrane</keyword>
<feature type="domain" description="Peptidase S26" evidence="8">
    <location>
        <begin position="181"/>
        <end position="214"/>
    </location>
</feature>
<dbReference type="PANTHER" id="PTHR12383">
    <property type="entry name" value="PROTEASE FAMILY S26 MITOCHONDRIAL INNER MEMBRANE PROTEASE-RELATED"/>
    <property type="match status" value="1"/>
</dbReference>
<sequence length="223" mass="24120">MFQQPSPQSTTDTLGDPSTTLWTVRALLAAGIVYTATEYVADITLCEGPSMSPTIRPSGDIILLDKWSPRRYGLQYGSDGGQRAQRARQAQDAFLRKQTVDRDDADHVWHEPRIPVSDLIGKASWREVWRQVTSPLQVGDVVVVHHPSRKGTVCKRVLGLPGDQVLPERVLGSGVRGRLVVVPDGHLWLEGDNPANSADSRSYGPVPAALTRGTGALSGVAPA</sequence>
<dbReference type="EMBL" id="CP001141">
    <property type="protein sequence ID" value="ACI65255.1"/>
    <property type="molecule type" value="Genomic_DNA"/>
</dbReference>
<organism evidence="9 10">
    <name type="scientific">Phaeodactylum tricornutum (strain CCAP 1055/1)</name>
    <dbReference type="NCBI Taxonomy" id="556484"/>
    <lineage>
        <taxon>Eukaryota</taxon>
        <taxon>Sar</taxon>
        <taxon>Stramenopiles</taxon>
        <taxon>Ochrophyta</taxon>
        <taxon>Bacillariophyta</taxon>
        <taxon>Bacillariophyceae</taxon>
        <taxon>Bacillariophycidae</taxon>
        <taxon>Naviculales</taxon>
        <taxon>Phaeodactylaceae</taxon>
        <taxon>Phaeodactylum</taxon>
    </lineage>
</organism>
<comment type="similarity">
    <text evidence="6">Belongs to the peptidase S26 family. IMP1 subfamily.</text>
</comment>
<reference evidence="9 10" key="1">
    <citation type="journal article" date="2008" name="Nature">
        <title>The Phaeodactylum genome reveals the evolutionary history of diatom genomes.</title>
        <authorList>
            <person name="Bowler C."/>
            <person name="Allen A.E."/>
            <person name="Badger J.H."/>
            <person name="Grimwood J."/>
            <person name="Jabbari K."/>
            <person name="Kuo A."/>
            <person name="Maheswari U."/>
            <person name="Martens C."/>
            <person name="Maumus F."/>
            <person name="Otillar R.P."/>
            <person name="Rayko E."/>
            <person name="Salamov A."/>
            <person name="Vandepoele K."/>
            <person name="Beszteri B."/>
            <person name="Gruber A."/>
            <person name="Heijde M."/>
            <person name="Katinka M."/>
            <person name="Mock T."/>
            <person name="Valentin K."/>
            <person name="Verret F."/>
            <person name="Berges J.A."/>
            <person name="Brownlee C."/>
            <person name="Cadoret J.P."/>
            <person name="Chiovitti A."/>
            <person name="Choi C.J."/>
            <person name="Coesel S."/>
            <person name="De Martino A."/>
            <person name="Detter J.C."/>
            <person name="Durkin C."/>
            <person name="Falciatore A."/>
            <person name="Fournet J."/>
            <person name="Haruta M."/>
            <person name="Huysman M.J."/>
            <person name="Jenkins B.D."/>
            <person name="Jiroutova K."/>
            <person name="Jorgensen R.E."/>
            <person name="Joubert Y."/>
            <person name="Kaplan A."/>
            <person name="Kroger N."/>
            <person name="Kroth P.G."/>
            <person name="La Roche J."/>
            <person name="Lindquist E."/>
            <person name="Lommer M."/>
            <person name="Martin-Jezequel V."/>
            <person name="Lopez P.J."/>
            <person name="Lucas S."/>
            <person name="Mangogna M."/>
            <person name="McGinnis K."/>
            <person name="Medlin L.K."/>
            <person name="Montsant A."/>
            <person name="Oudot-Le Secq M.P."/>
            <person name="Napoli C."/>
            <person name="Obornik M."/>
            <person name="Parker M.S."/>
            <person name="Petit J.L."/>
            <person name="Porcel B.M."/>
            <person name="Poulsen N."/>
            <person name="Robison M."/>
            <person name="Rychlewski L."/>
            <person name="Rynearson T.A."/>
            <person name="Schmutz J."/>
            <person name="Shapiro H."/>
            <person name="Siaut M."/>
            <person name="Stanley M."/>
            <person name="Sussman M.R."/>
            <person name="Taylor A.R."/>
            <person name="Vardi A."/>
            <person name="von Dassow P."/>
            <person name="Vyverman W."/>
            <person name="Willis A."/>
            <person name="Wyrwicz L.S."/>
            <person name="Rokhsar D.S."/>
            <person name="Weissenbach J."/>
            <person name="Armbrust E.V."/>
            <person name="Green B.R."/>
            <person name="Van de Peer Y."/>
            <person name="Grigoriev I.V."/>
        </authorList>
    </citation>
    <scope>NUCLEOTIDE SEQUENCE [LARGE SCALE GENOMIC DNA]</scope>
    <source>
        <strain evidence="9 10">CCAP 1055/1</strain>
    </source>
</reference>
<evidence type="ECO:0000256" key="7">
    <source>
        <dbReference type="PIRSR" id="PIRSR600223-1"/>
    </source>
</evidence>
<evidence type="ECO:0000313" key="9">
    <source>
        <dbReference type="EMBL" id="ACI65255.1"/>
    </source>
</evidence>
<dbReference type="STRING" id="556484.B5Y462"/>
<dbReference type="PRINTS" id="PR00727">
    <property type="entry name" value="LEADERPTASE"/>
</dbReference>
<accession>B5Y462</accession>
<dbReference type="GO" id="GO:0006627">
    <property type="term" value="P:protein processing involved in protein targeting to mitochondrion"/>
    <property type="evidence" value="ECO:0007669"/>
    <property type="project" value="TreeGrafter"/>
</dbReference>
<keyword evidence="4" id="KW-0496">Mitochondrion</keyword>
<dbReference type="GO" id="GO:0042720">
    <property type="term" value="C:mitochondrial inner membrane peptidase complex"/>
    <property type="evidence" value="ECO:0007669"/>
    <property type="project" value="TreeGrafter"/>
</dbReference>
<proteinExistence type="inferred from homology"/>
<dbReference type="RefSeq" id="XP_002185785.1">
    <property type="nucleotide sequence ID" value="XM_002185749.1"/>
</dbReference>
<dbReference type="InterPro" id="IPR019533">
    <property type="entry name" value="Peptidase_S26"/>
</dbReference>
<dbReference type="OrthoDB" id="308440at2759"/>
<dbReference type="GeneID" id="7204740"/>
<dbReference type="Pfam" id="PF10502">
    <property type="entry name" value="Peptidase_S26"/>
    <property type="match status" value="2"/>
</dbReference>
<dbReference type="SUPFAM" id="SSF51306">
    <property type="entry name" value="LexA/Signal peptidase"/>
    <property type="match status" value="1"/>
</dbReference>
<dbReference type="KEGG" id="pti:PHATR_36969"/>
<dbReference type="PaxDb" id="2850-Phatr36969"/>
<dbReference type="CDD" id="cd06530">
    <property type="entry name" value="S26_SPase_I"/>
    <property type="match status" value="1"/>
</dbReference>
<evidence type="ECO:0000313" key="10">
    <source>
        <dbReference type="Proteomes" id="UP000000759"/>
    </source>
</evidence>
<evidence type="ECO:0000256" key="2">
    <source>
        <dbReference type="ARBA" id="ARBA00022792"/>
    </source>
</evidence>
<feature type="active site" evidence="7">
    <location>
        <position position="50"/>
    </location>
</feature>
<dbReference type="InterPro" id="IPR052064">
    <property type="entry name" value="Mito_IMP1_subunit"/>
</dbReference>
<dbReference type="Proteomes" id="UP000000759">
    <property type="component" value="Chromosome 11"/>
</dbReference>
<keyword evidence="10" id="KW-1185">Reference proteome</keyword>
<dbReference type="PANTHER" id="PTHR12383:SF16">
    <property type="entry name" value="MITOCHONDRIAL INNER MEMBRANE PROTEASE SUBUNIT 1"/>
    <property type="match status" value="1"/>
</dbReference>
<dbReference type="AlphaFoldDB" id="B5Y462"/>
<dbReference type="InterPro" id="IPR036286">
    <property type="entry name" value="LexA/Signal_pep-like_sf"/>
</dbReference>
<protein>
    <recommendedName>
        <fullName evidence="8">Peptidase S26 domain-containing protein</fullName>
    </recommendedName>
</protein>
<evidence type="ECO:0000256" key="4">
    <source>
        <dbReference type="ARBA" id="ARBA00023128"/>
    </source>
</evidence>
<comment type="subcellular location">
    <subcellularLocation>
        <location evidence="1">Mitochondrion inner membrane</location>
    </subcellularLocation>
</comment>
<dbReference type="Gene3D" id="2.10.109.10">
    <property type="entry name" value="Umud Fragment, subunit A"/>
    <property type="match status" value="1"/>
</dbReference>
<feature type="domain" description="Peptidase S26" evidence="8">
    <location>
        <begin position="22"/>
        <end position="165"/>
    </location>
</feature>
<dbReference type="GO" id="GO:0004252">
    <property type="term" value="F:serine-type endopeptidase activity"/>
    <property type="evidence" value="ECO:0007669"/>
    <property type="project" value="InterPro"/>
</dbReference>
<dbReference type="HOGENOM" id="CLU_028723_4_4_1"/>
<evidence type="ECO:0000256" key="1">
    <source>
        <dbReference type="ARBA" id="ARBA00004273"/>
    </source>
</evidence>